<dbReference type="Proteomes" id="UP000195326">
    <property type="component" value="Unassembled WGS sequence"/>
</dbReference>
<dbReference type="RefSeq" id="WP_087415518.1">
    <property type="nucleotide sequence ID" value="NZ_NFKL01000018.1"/>
</dbReference>
<protein>
    <submittedName>
        <fullName evidence="1">Uncharacterized protein</fullName>
    </submittedName>
</protein>
<name>A0A1Y4LIE5_9FIRM</name>
<evidence type="ECO:0000313" key="2">
    <source>
        <dbReference type="Proteomes" id="UP000195326"/>
    </source>
</evidence>
<proteinExistence type="predicted"/>
<gene>
    <name evidence="1" type="ORF">B5F15_12180</name>
</gene>
<evidence type="ECO:0000313" key="1">
    <source>
        <dbReference type="EMBL" id="OUP56477.1"/>
    </source>
</evidence>
<organism evidence="1 2">
    <name type="scientific">Butyricicoccus pullicaecorum</name>
    <dbReference type="NCBI Taxonomy" id="501571"/>
    <lineage>
        <taxon>Bacteria</taxon>
        <taxon>Bacillati</taxon>
        <taxon>Bacillota</taxon>
        <taxon>Clostridia</taxon>
        <taxon>Eubacteriales</taxon>
        <taxon>Butyricicoccaceae</taxon>
        <taxon>Butyricicoccus</taxon>
    </lineage>
</organism>
<sequence>MSAFLGPIHARMYGKVQAVNALADTIAAFSDAQGWTSALLTDLRASLPAPSGTLEQVIDLSQIHASLSGLVDQAERRLAFAVTHAIASDAAHIQDLCTLMENQGAQAAPQTTESCVAAWQTMDTYWLDGMPCDGGVQFLQTEPDEVIWSVHGQHPTPDYWTLRIHWMQGFCTKLHLRLEMLNDNTFRLTQEG</sequence>
<accession>A0A1Y4LIE5</accession>
<comment type="caution">
    <text evidence="1">The sequence shown here is derived from an EMBL/GenBank/DDBJ whole genome shotgun (WGS) entry which is preliminary data.</text>
</comment>
<dbReference type="AlphaFoldDB" id="A0A1Y4LIE5"/>
<reference evidence="2" key="1">
    <citation type="submission" date="2017-04" db="EMBL/GenBank/DDBJ databases">
        <title>Function of individual gut microbiota members based on whole genome sequencing of pure cultures obtained from chicken caecum.</title>
        <authorList>
            <person name="Medvecky M."/>
            <person name="Cejkova D."/>
            <person name="Polansky O."/>
            <person name="Karasova D."/>
            <person name="Kubasova T."/>
            <person name="Cizek A."/>
            <person name="Rychlik I."/>
        </authorList>
    </citation>
    <scope>NUCLEOTIDE SEQUENCE [LARGE SCALE GENOMIC DNA]</scope>
    <source>
        <strain evidence="2">An179</strain>
    </source>
</reference>
<dbReference type="STRING" id="501571.GCA_900143195_02554"/>
<dbReference type="EMBL" id="NFKL01000018">
    <property type="protein sequence ID" value="OUP56477.1"/>
    <property type="molecule type" value="Genomic_DNA"/>
</dbReference>